<gene>
    <name evidence="1" type="ORF">JTE90_014614</name>
</gene>
<organism evidence="1 2">
    <name type="scientific">Oedothorax gibbosus</name>
    <dbReference type="NCBI Taxonomy" id="931172"/>
    <lineage>
        <taxon>Eukaryota</taxon>
        <taxon>Metazoa</taxon>
        <taxon>Ecdysozoa</taxon>
        <taxon>Arthropoda</taxon>
        <taxon>Chelicerata</taxon>
        <taxon>Arachnida</taxon>
        <taxon>Araneae</taxon>
        <taxon>Araneomorphae</taxon>
        <taxon>Entelegynae</taxon>
        <taxon>Araneoidea</taxon>
        <taxon>Linyphiidae</taxon>
        <taxon>Erigoninae</taxon>
        <taxon>Oedothorax</taxon>
    </lineage>
</organism>
<dbReference type="Proteomes" id="UP000827092">
    <property type="component" value="Unassembled WGS sequence"/>
</dbReference>
<accession>A0AAV6VA56</accession>
<reference evidence="1 2" key="1">
    <citation type="journal article" date="2022" name="Nat. Ecol. Evol.">
        <title>A masculinizing supergene underlies an exaggerated male reproductive morph in a spider.</title>
        <authorList>
            <person name="Hendrickx F."/>
            <person name="De Corte Z."/>
            <person name="Sonet G."/>
            <person name="Van Belleghem S.M."/>
            <person name="Kostlbacher S."/>
            <person name="Vangestel C."/>
        </authorList>
    </citation>
    <scope>NUCLEOTIDE SEQUENCE [LARGE SCALE GENOMIC DNA]</scope>
    <source>
        <strain evidence="1">W744_W776</strain>
    </source>
</reference>
<name>A0AAV6VA56_9ARAC</name>
<evidence type="ECO:0000313" key="1">
    <source>
        <dbReference type="EMBL" id="KAG8192834.1"/>
    </source>
</evidence>
<dbReference type="EMBL" id="JAFNEN010000134">
    <property type="protein sequence ID" value="KAG8192834.1"/>
    <property type="molecule type" value="Genomic_DNA"/>
</dbReference>
<protein>
    <submittedName>
        <fullName evidence="1">Uncharacterized protein</fullName>
    </submittedName>
</protein>
<keyword evidence="2" id="KW-1185">Reference proteome</keyword>
<sequence length="91" mass="9997">MTRISTSSPAHMNGTDAVHEAALPMTNGKTNVSRGDEIKLVNMLEHQAFILQNLLLVKYHKRQMVSWSPSSTLESENGIFGYPVEVALPCG</sequence>
<comment type="caution">
    <text evidence="1">The sequence shown here is derived from an EMBL/GenBank/DDBJ whole genome shotgun (WGS) entry which is preliminary data.</text>
</comment>
<dbReference type="AlphaFoldDB" id="A0AAV6VA56"/>
<evidence type="ECO:0000313" key="2">
    <source>
        <dbReference type="Proteomes" id="UP000827092"/>
    </source>
</evidence>
<proteinExistence type="predicted"/>